<dbReference type="PANTHER" id="PTHR43861:SF6">
    <property type="entry name" value="METHYLTRANSFERASE TYPE 11"/>
    <property type="match status" value="1"/>
</dbReference>
<dbReference type="PANTHER" id="PTHR43861">
    <property type="entry name" value="TRANS-ACONITATE 2-METHYLTRANSFERASE-RELATED"/>
    <property type="match status" value="1"/>
</dbReference>
<dbReference type="InterPro" id="IPR029063">
    <property type="entry name" value="SAM-dependent_MTases_sf"/>
</dbReference>
<evidence type="ECO:0000313" key="2">
    <source>
        <dbReference type="EMBL" id="SVC12350.1"/>
    </source>
</evidence>
<protein>
    <recommendedName>
        <fullName evidence="3">Methyltransferase type 11 domain-containing protein</fullName>
    </recommendedName>
</protein>
<keyword evidence="1" id="KW-1133">Transmembrane helix</keyword>
<proteinExistence type="predicted"/>
<dbReference type="EMBL" id="UINC01074798">
    <property type="protein sequence ID" value="SVC12350.1"/>
    <property type="molecule type" value="Genomic_DNA"/>
</dbReference>
<keyword evidence="1" id="KW-0812">Transmembrane</keyword>
<dbReference type="Pfam" id="PF13489">
    <property type="entry name" value="Methyltransf_23"/>
    <property type="match status" value="1"/>
</dbReference>
<reference evidence="2" key="1">
    <citation type="submission" date="2018-05" db="EMBL/GenBank/DDBJ databases">
        <authorList>
            <person name="Lanie J.A."/>
            <person name="Ng W.-L."/>
            <person name="Kazmierczak K.M."/>
            <person name="Andrzejewski T.M."/>
            <person name="Davidsen T.M."/>
            <person name="Wayne K.J."/>
            <person name="Tettelin H."/>
            <person name="Glass J.I."/>
            <person name="Rusch D."/>
            <person name="Podicherti R."/>
            <person name="Tsui H.-C.T."/>
            <person name="Winkler M.E."/>
        </authorList>
    </citation>
    <scope>NUCLEOTIDE SEQUENCE</scope>
</reference>
<feature type="transmembrane region" description="Helical" evidence="1">
    <location>
        <begin position="209"/>
        <end position="235"/>
    </location>
</feature>
<name>A0A382JJQ1_9ZZZZ</name>
<feature type="transmembrane region" description="Helical" evidence="1">
    <location>
        <begin position="170"/>
        <end position="189"/>
    </location>
</feature>
<dbReference type="Gene3D" id="3.40.50.150">
    <property type="entry name" value="Vaccinia Virus protein VP39"/>
    <property type="match status" value="1"/>
</dbReference>
<evidence type="ECO:0008006" key="3">
    <source>
        <dbReference type="Google" id="ProtNLM"/>
    </source>
</evidence>
<dbReference type="AlphaFoldDB" id="A0A382JJQ1"/>
<dbReference type="SUPFAM" id="SSF53335">
    <property type="entry name" value="S-adenosyl-L-methionine-dependent methyltransferases"/>
    <property type="match status" value="1"/>
</dbReference>
<evidence type="ECO:0000256" key="1">
    <source>
        <dbReference type="SAM" id="Phobius"/>
    </source>
</evidence>
<accession>A0A382JJQ1</accession>
<sequence length="238" mass="28476">MNKKTFSRHIKNQEKHWWFQARKKIIDQIISSMKLKKNNTILDFGSGSGVNLDMLKKYGLVDVHEQNKYARTIIKKKQKKIKNLYSTLRIKKKFYDLILLADVIEHVKKPQILLKNLKKFLKKDGYILITVPAYQFLFNKKDEALGHYRRYNRRLLKNELSGFKIENISYFNTFLCIPIMMMTLLNKFLKRNYINEVETTPNSILNKLFYIIFATEKYLIKYFNLPFGISIYILVKNV</sequence>
<organism evidence="2">
    <name type="scientific">marine metagenome</name>
    <dbReference type="NCBI Taxonomy" id="408172"/>
    <lineage>
        <taxon>unclassified sequences</taxon>
        <taxon>metagenomes</taxon>
        <taxon>ecological metagenomes</taxon>
    </lineage>
</organism>
<gene>
    <name evidence="2" type="ORF">METZ01_LOCUS265204</name>
</gene>
<keyword evidence="1" id="KW-0472">Membrane</keyword>